<dbReference type="FunCoup" id="A0A482WIQ7">
    <property type="interactions" value="1117"/>
</dbReference>
<dbReference type="SUPFAM" id="SSF50249">
    <property type="entry name" value="Nucleic acid-binding proteins"/>
    <property type="match status" value="1"/>
</dbReference>
<keyword evidence="6" id="KW-1185">Reference proteome</keyword>
<name>A0A482WIQ7_LAOST</name>
<reference evidence="5 6" key="1">
    <citation type="journal article" date="2017" name="Gigascience">
        <title>Genome sequence of the small brown planthopper, Laodelphax striatellus.</title>
        <authorList>
            <person name="Zhu J."/>
            <person name="Jiang F."/>
            <person name="Wang X."/>
            <person name="Yang P."/>
            <person name="Bao Y."/>
            <person name="Zhao W."/>
            <person name="Wang W."/>
            <person name="Lu H."/>
            <person name="Wang Q."/>
            <person name="Cui N."/>
            <person name="Li J."/>
            <person name="Chen X."/>
            <person name="Luo L."/>
            <person name="Yu J."/>
            <person name="Kang L."/>
            <person name="Cui F."/>
        </authorList>
    </citation>
    <scope>NUCLEOTIDE SEQUENCE [LARGE SCALE GENOMIC DNA]</scope>
    <source>
        <strain evidence="5">Lst14</strain>
    </source>
</reference>
<evidence type="ECO:0000313" key="6">
    <source>
        <dbReference type="Proteomes" id="UP000291343"/>
    </source>
</evidence>
<dbReference type="PANTHER" id="PTHR24088">
    <property type="entry name" value="28S RIBOSOMAL PROTEIN S17, MITOCHONDRIAL"/>
    <property type="match status" value="1"/>
</dbReference>
<proteinExistence type="inferred from homology"/>
<dbReference type="Gene3D" id="2.40.50.140">
    <property type="entry name" value="Nucleic acid-binding proteins"/>
    <property type="match status" value="1"/>
</dbReference>
<dbReference type="GO" id="GO:0032543">
    <property type="term" value="P:mitochondrial translation"/>
    <property type="evidence" value="ECO:0007669"/>
    <property type="project" value="TreeGrafter"/>
</dbReference>
<dbReference type="PANTHER" id="PTHR24088:SF0">
    <property type="entry name" value="SMALL RIBOSOMAL SUBUNIT PROTEIN US17M"/>
    <property type="match status" value="1"/>
</dbReference>
<dbReference type="GO" id="GO:0003735">
    <property type="term" value="F:structural constituent of ribosome"/>
    <property type="evidence" value="ECO:0007669"/>
    <property type="project" value="InterPro"/>
</dbReference>
<comment type="caution">
    <text evidence="5">The sequence shown here is derived from an EMBL/GenBank/DDBJ whole genome shotgun (WGS) entry which is preliminary data.</text>
</comment>
<comment type="similarity">
    <text evidence="1">Belongs to the universal ribosomal protein uS17 family.</text>
</comment>
<dbReference type="InterPro" id="IPR000266">
    <property type="entry name" value="Ribosomal_uS17"/>
</dbReference>
<dbReference type="SMR" id="A0A482WIQ7"/>
<feature type="region of interest" description="Disordered" evidence="4">
    <location>
        <begin position="116"/>
        <end position="135"/>
    </location>
</feature>
<dbReference type="InterPro" id="IPR039193">
    <property type="entry name" value="Ribosomal_uS17m_metazoa"/>
</dbReference>
<dbReference type="STRING" id="195883.A0A482WIQ7"/>
<gene>
    <name evidence="5" type="ORF">LSTR_LSTR015368</name>
</gene>
<organism evidence="5 6">
    <name type="scientific">Laodelphax striatellus</name>
    <name type="common">Small brown planthopper</name>
    <name type="synonym">Delphax striatella</name>
    <dbReference type="NCBI Taxonomy" id="195883"/>
    <lineage>
        <taxon>Eukaryota</taxon>
        <taxon>Metazoa</taxon>
        <taxon>Ecdysozoa</taxon>
        <taxon>Arthropoda</taxon>
        <taxon>Hexapoda</taxon>
        <taxon>Insecta</taxon>
        <taxon>Pterygota</taxon>
        <taxon>Neoptera</taxon>
        <taxon>Paraneoptera</taxon>
        <taxon>Hemiptera</taxon>
        <taxon>Auchenorrhyncha</taxon>
        <taxon>Fulgoroidea</taxon>
        <taxon>Delphacidae</taxon>
        <taxon>Criomorphinae</taxon>
        <taxon>Laodelphax</taxon>
    </lineage>
</organism>
<evidence type="ECO:0008006" key="7">
    <source>
        <dbReference type="Google" id="ProtNLM"/>
    </source>
</evidence>
<dbReference type="Proteomes" id="UP000291343">
    <property type="component" value="Unassembled WGS sequence"/>
</dbReference>
<dbReference type="GO" id="GO:0005763">
    <property type="term" value="C:mitochondrial small ribosomal subunit"/>
    <property type="evidence" value="ECO:0007669"/>
    <property type="project" value="InterPro"/>
</dbReference>
<evidence type="ECO:0000256" key="4">
    <source>
        <dbReference type="SAM" id="MobiDB-lite"/>
    </source>
</evidence>
<dbReference type="EMBL" id="QKKF02034128">
    <property type="protein sequence ID" value="RZF33407.1"/>
    <property type="molecule type" value="Genomic_DNA"/>
</dbReference>
<keyword evidence="3" id="KW-0687">Ribonucleoprotein</keyword>
<dbReference type="OrthoDB" id="274752at2759"/>
<evidence type="ECO:0000256" key="2">
    <source>
        <dbReference type="ARBA" id="ARBA00022980"/>
    </source>
</evidence>
<dbReference type="Pfam" id="PF00366">
    <property type="entry name" value="Ribosomal_S17"/>
    <property type="match status" value="1"/>
</dbReference>
<evidence type="ECO:0000256" key="1">
    <source>
        <dbReference type="ARBA" id="ARBA00010254"/>
    </source>
</evidence>
<dbReference type="AlphaFoldDB" id="A0A482WIQ7"/>
<dbReference type="InParanoid" id="A0A482WIQ7"/>
<keyword evidence="2" id="KW-0689">Ribosomal protein</keyword>
<sequence>MAIARSSMLLGKCFPCVKKNASKIVVKRMVLDKNLLMYFDEEETYFAHDPNKICKTNDIVLIEELPQKLTKLITHRVMEVVFPHGDVTDPITGKKVIRTKYRDELEETAELYGKTDRGYDYESAPPRGWQEDKKDFSHLETYHRYSADDKNPNAVDK</sequence>
<accession>A0A482WIQ7</accession>
<dbReference type="InterPro" id="IPR012340">
    <property type="entry name" value="NA-bd_OB-fold"/>
</dbReference>
<protein>
    <recommendedName>
        <fullName evidence="7">28S ribosomal protein S17, mitochondrial</fullName>
    </recommendedName>
</protein>
<evidence type="ECO:0000256" key="3">
    <source>
        <dbReference type="ARBA" id="ARBA00023274"/>
    </source>
</evidence>
<evidence type="ECO:0000313" key="5">
    <source>
        <dbReference type="EMBL" id="RZF33407.1"/>
    </source>
</evidence>